<evidence type="ECO:0000313" key="3">
    <source>
        <dbReference type="Proteomes" id="UP001221208"/>
    </source>
</evidence>
<reference evidence="2 3" key="1">
    <citation type="submission" date="2022-10" db="EMBL/GenBank/DDBJ databases">
        <title>Janthinobacterium sp. hw3 Genome sequencing.</title>
        <authorList>
            <person name="Park S."/>
        </authorList>
    </citation>
    <scope>NUCLEOTIDE SEQUENCE [LARGE SCALE GENOMIC DNA]</scope>
    <source>
        <strain evidence="3">hw3</strain>
    </source>
</reference>
<evidence type="ECO:0000256" key="1">
    <source>
        <dbReference type="SAM" id="Phobius"/>
    </source>
</evidence>
<name>A0ABT5K3V7_9BURK</name>
<protein>
    <submittedName>
        <fullName evidence="2">Uncharacterized protein</fullName>
    </submittedName>
</protein>
<keyword evidence="1" id="KW-1133">Transmembrane helix</keyword>
<dbReference type="EMBL" id="JAQQXR010000006">
    <property type="protein sequence ID" value="MDC8759375.1"/>
    <property type="molecule type" value="Genomic_DNA"/>
</dbReference>
<organism evidence="2 3">
    <name type="scientific">Janthinobacterium fluminis</name>
    <dbReference type="NCBI Taxonomy" id="2987524"/>
    <lineage>
        <taxon>Bacteria</taxon>
        <taxon>Pseudomonadati</taxon>
        <taxon>Pseudomonadota</taxon>
        <taxon>Betaproteobacteria</taxon>
        <taxon>Burkholderiales</taxon>
        <taxon>Oxalobacteraceae</taxon>
        <taxon>Janthinobacterium</taxon>
    </lineage>
</organism>
<evidence type="ECO:0000313" key="2">
    <source>
        <dbReference type="EMBL" id="MDC8759375.1"/>
    </source>
</evidence>
<dbReference type="RefSeq" id="WP_273672485.1">
    <property type="nucleotide sequence ID" value="NZ_JAQQXR010000006.1"/>
</dbReference>
<proteinExistence type="predicted"/>
<keyword evidence="3" id="KW-1185">Reference proteome</keyword>
<comment type="caution">
    <text evidence="2">The sequence shown here is derived from an EMBL/GenBank/DDBJ whole genome shotgun (WGS) entry which is preliminary data.</text>
</comment>
<gene>
    <name evidence="2" type="ORF">OIK44_17465</name>
</gene>
<sequence length="46" mass="5172">MTENTDREDDGNPKFGRLLVVLLGAVVFCVVLTWVMGVFFPNFPNI</sequence>
<keyword evidence="1" id="KW-0812">Transmembrane</keyword>
<keyword evidence="1" id="KW-0472">Membrane</keyword>
<accession>A0ABT5K3V7</accession>
<feature type="transmembrane region" description="Helical" evidence="1">
    <location>
        <begin position="20"/>
        <end position="40"/>
    </location>
</feature>
<dbReference type="Proteomes" id="UP001221208">
    <property type="component" value="Unassembled WGS sequence"/>
</dbReference>